<dbReference type="Gene3D" id="3.30.930.10">
    <property type="entry name" value="Bira Bifunctional Protein, Domain 2"/>
    <property type="match status" value="1"/>
</dbReference>
<dbReference type="GO" id="GO:0006427">
    <property type="term" value="P:histidyl-tRNA aminoacylation"/>
    <property type="evidence" value="ECO:0007669"/>
    <property type="project" value="TreeGrafter"/>
</dbReference>
<comment type="caution">
    <text evidence="1">The sequence shown here is derived from an EMBL/GenBank/DDBJ whole genome shotgun (WGS) entry which is preliminary data.</text>
</comment>
<dbReference type="GO" id="GO:0005829">
    <property type="term" value="C:cytosol"/>
    <property type="evidence" value="ECO:0007669"/>
    <property type="project" value="TreeGrafter"/>
</dbReference>
<evidence type="ECO:0000313" key="1">
    <source>
        <dbReference type="EMBL" id="KAI5059507.1"/>
    </source>
</evidence>
<dbReference type="OrthoDB" id="1906957at2759"/>
<keyword evidence="2" id="KW-1185">Reference proteome</keyword>
<sequence>MVFDFEVPKVLTQNLDKRNIGDYEVKLNHRRLLDGMLEVCGVMRRKSKGRALRPYRFDICTFAHSLESSQVLTRLNSCAFLDEDSSTCHGRPLHSCNNGLVDLQPVLVVADSSGRPL</sequence>
<reference evidence="1" key="1">
    <citation type="submission" date="2021-01" db="EMBL/GenBank/DDBJ databases">
        <title>Adiantum capillus-veneris genome.</title>
        <authorList>
            <person name="Fang Y."/>
            <person name="Liao Q."/>
        </authorList>
    </citation>
    <scope>NUCLEOTIDE SEQUENCE</scope>
    <source>
        <strain evidence="1">H3</strain>
        <tissue evidence="1">Leaf</tissue>
    </source>
</reference>
<dbReference type="GO" id="GO:0005739">
    <property type="term" value="C:mitochondrion"/>
    <property type="evidence" value="ECO:0007669"/>
    <property type="project" value="TreeGrafter"/>
</dbReference>
<dbReference type="PANTHER" id="PTHR11476">
    <property type="entry name" value="HISTIDYL-TRNA SYNTHETASE"/>
    <property type="match status" value="1"/>
</dbReference>
<protein>
    <submittedName>
        <fullName evidence="1">Uncharacterized protein</fullName>
    </submittedName>
</protein>
<dbReference type="AlphaFoldDB" id="A0A9D4U1C5"/>
<dbReference type="GO" id="GO:0003723">
    <property type="term" value="F:RNA binding"/>
    <property type="evidence" value="ECO:0007669"/>
    <property type="project" value="TreeGrafter"/>
</dbReference>
<dbReference type="Proteomes" id="UP000886520">
    <property type="component" value="Chromosome 25"/>
</dbReference>
<evidence type="ECO:0000313" key="2">
    <source>
        <dbReference type="Proteomes" id="UP000886520"/>
    </source>
</evidence>
<dbReference type="GO" id="GO:0004821">
    <property type="term" value="F:histidine-tRNA ligase activity"/>
    <property type="evidence" value="ECO:0007669"/>
    <property type="project" value="TreeGrafter"/>
</dbReference>
<dbReference type="PANTHER" id="PTHR11476:SF7">
    <property type="entry name" value="HISTIDINE--TRNA LIGASE"/>
    <property type="match status" value="1"/>
</dbReference>
<dbReference type="InterPro" id="IPR045864">
    <property type="entry name" value="aa-tRNA-synth_II/BPL/LPL"/>
</dbReference>
<dbReference type="EMBL" id="JABFUD020000025">
    <property type="protein sequence ID" value="KAI5059507.1"/>
    <property type="molecule type" value="Genomic_DNA"/>
</dbReference>
<dbReference type="GO" id="GO:0032543">
    <property type="term" value="P:mitochondrial translation"/>
    <property type="evidence" value="ECO:0007669"/>
    <property type="project" value="TreeGrafter"/>
</dbReference>
<gene>
    <name evidence="1" type="ORF">GOP47_0025826</name>
</gene>
<proteinExistence type="predicted"/>
<name>A0A9D4U1C5_ADICA</name>
<accession>A0A9D4U1C5</accession>
<organism evidence="1 2">
    <name type="scientific">Adiantum capillus-veneris</name>
    <name type="common">Maidenhair fern</name>
    <dbReference type="NCBI Taxonomy" id="13818"/>
    <lineage>
        <taxon>Eukaryota</taxon>
        <taxon>Viridiplantae</taxon>
        <taxon>Streptophyta</taxon>
        <taxon>Embryophyta</taxon>
        <taxon>Tracheophyta</taxon>
        <taxon>Polypodiopsida</taxon>
        <taxon>Polypodiidae</taxon>
        <taxon>Polypodiales</taxon>
        <taxon>Pteridineae</taxon>
        <taxon>Pteridaceae</taxon>
        <taxon>Vittarioideae</taxon>
        <taxon>Adiantum</taxon>
    </lineage>
</organism>